<dbReference type="InterPro" id="IPR044946">
    <property type="entry name" value="Restrct_endonuc_typeI_TRD_sf"/>
</dbReference>
<organism evidence="6 7">
    <name type="scientific">Shewanella oneidensis (strain ATCC 700550 / JCM 31522 / CIP 106686 / LMG 19005 / NCIMB 14063 / MR-1)</name>
    <dbReference type="NCBI Taxonomy" id="211586"/>
    <lineage>
        <taxon>Bacteria</taxon>
        <taxon>Pseudomonadati</taxon>
        <taxon>Pseudomonadota</taxon>
        <taxon>Gammaproteobacteria</taxon>
        <taxon>Alteromonadales</taxon>
        <taxon>Shewanellaceae</taxon>
        <taxon>Shewanella</taxon>
    </lineage>
</organism>
<dbReference type="EMBL" id="AE014299">
    <property type="protein sequence ID" value="AAN53465.1"/>
    <property type="molecule type" value="Genomic_DNA"/>
</dbReference>
<reference evidence="6 7" key="3">
    <citation type="journal article" date="2008" name="Appl. Environ. Microbiol.">
        <title>Identification of mobile elements and pseudogenes in the Shewanella oneidensis MR-1 genome.</title>
        <authorList>
            <person name="Romine M.F."/>
            <person name="Carlson T.S."/>
            <person name="Norbeck A.D."/>
            <person name="McCue L.A."/>
            <person name="Lipton M.S."/>
        </authorList>
    </citation>
    <scope>NUCLEOTIDE SEQUENCE [LARGE SCALE GENOMIC DNA]</scope>
    <source>
        <strain evidence="7">ATCC 700550 / JCM 31522 / CIP 106686 / LMG 19005 / NCIMB 14063 / MR-1</strain>
    </source>
</reference>
<dbReference type="OrthoDB" id="398435at2"/>
<evidence type="ECO:0000256" key="2">
    <source>
        <dbReference type="ARBA" id="ARBA00022747"/>
    </source>
</evidence>
<feature type="coiled-coil region" evidence="4">
    <location>
        <begin position="178"/>
        <end position="205"/>
    </location>
</feature>
<dbReference type="GO" id="GO:0009307">
    <property type="term" value="P:DNA restriction-modification system"/>
    <property type="evidence" value="ECO:0007669"/>
    <property type="project" value="UniProtKB-KW"/>
</dbReference>
<keyword evidence="7" id="KW-1185">Reference proteome</keyword>
<protein>
    <submittedName>
        <fullName evidence="6">Type I restriction-modification system restriction endonuclease DNA specificity subunit HsdS</fullName>
        <ecNumber evidence="6">3.1.21.3</ecNumber>
    </submittedName>
</protein>
<evidence type="ECO:0000313" key="7">
    <source>
        <dbReference type="Proteomes" id="UP000008186"/>
    </source>
</evidence>
<dbReference type="PaxDb" id="211586-SO_0382"/>
<comment type="similarity">
    <text evidence="1">Belongs to the type-I restriction system S methylase family.</text>
</comment>
<dbReference type="CDD" id="cd17246">
    <property type="entry name" value="RMtype1_S_SonII-TRD2-CR2_like"/>
    <property type="match status" value="1"/>
</dbReference>
<keyword evidence="4" id="KW-0175">Coiled coil</keyword>
<dbReference type="RefSeq" id="WP_011070742.1">
    <property type="nucleotide sequence ID" value="NC_004347.2"/>
</dbReference>
<proteinExistence type="inferred from homology"/>
<dbReference type="eggNOG" id="COG0732">
    <property type="taxonomic scope" value="Bacteria"/>
</dbReference>
<accession>Q8EJT0</accession>
<dbReference type="CDD" id="cd17259">
    <property type="entry name" value="RMtype1_S_StySKI-TRD2-CR2_like"/>
    <property type="match status" value="1"/>
</dbReference>
<evidence type="ECO:0000256" key="1">
    <source>
        <dbReference type="ARBA" id="ARBA00010923"/>
    </source>
</evidence>
<name>Q8EJT0_SHEON</name>
<keyword evidence="6" id="KW-0540">Nuclease</keyword>
<dbReference type="Gene3D" id="1.10.287.1120">
    <property type="entry name" value="Bipartite methylase S protein"/>
    <property type="match status" value="1"/>
</dbReference>
<dbReference type="STRING" id="211586.SO_0382"/>
<dbReference type="GO" id="GO:0009035">
    <property type="term" value="F:type I site-specific deoxyribonuclease activity"/>
    <property type="evidence" value="ECO:0007669"/>
    <property type="project" value="UniProtKB-EC"/>
</dbReference>
<reference evidence="6 7" key="2">
    <citation type="journal article" date="2005" name="Proteomics">
        <title>Global detection and characterization of hypothetical proteins in Shewanella oneidensis MR-1 using LC-MS based proteomics.</title>
        <authorList>
            <person name="Elias D.A."/>
            <person name="Monroe M.E."/>
            <person name="Marshall M.J."/>
            <person name="Romine M.F."/>
            <person name="Belieav A.S."/>
            <person name="Fredrickson J.K."/>
            <person name="Anderson G.A."/>
            <person name="Smith R.D."/>
            <person name="Lipton M.S."/>
        </authorList>
    </citation>
    <scope>NUCLEOTIDE SEQUENCE [LARGE SCALE GENOMIC DNA]</scope>
    <source>
        <strain evidence="7">ATCC 700550 / JCM 31522 / CIP 106686 / LMG 19005 / NCIMB 14063 / MR-1</strain>
    </source>
</reference>
<dbReference type="KEGG" id="son:SO_0382"/>
<keyword evidence="6" id="KW-0255">Endonuclease</keyword>
<gene>
    <name evidence="6" type="primary">hsdS</name>
    <name evidence="6" type="ordered locus">SO_0382</name>
</gene>
<evidence type="ECO:0000259" key="5">
    <source>
        <dbReference type="Pfam" id="PF01420"/>
    </source>
</evidence>
<dbReference type="AlphaFoldDB" id="Q8EJT0"/>
<dbReference type="REBASE" id="6515">
    <property type="entry name" value="S.SonII"/>
</dbReference>
<keyword evidence="6" id="KW-0378">Hydrolase</keyword>
<keyword evidence="2" id="KW-0680">Restriction system</keyword>
<dbReference type="Proteomes" id="UP000008186">
    <property type="component" value="Chromosome"/>
</dbReference>
<dbReference type="InterPro" id="IPR052021">
    <property type="entry name" value="Type-I_RS_S_subunit"/>
</dbReference>
<dbReference type="PANTHER" id="PTHR30408:SF12">
    <property type="entry name" value="TYPE I RESTRICTION ENZYME MJAVIII SPECIFICITY SUBUNIT"/>
    <property type="match status" value="1"/>
</dbReference>
<reference evidence="6 7" key="1">
    <citation type="journal article" date="2002" name="Nat. Biotechnol.">
        <title>Genome sequence of the dissimilatory metal ion-reducing bacterium Shewanella oneidensis.</title>
        <authorList>
            <person name="Heidelberg J.F."/>
            <person name="Paulsen I.T."/>
            <person name="Nelson K.E."/>
            <person name="Gaidos E.J."/>
            <person name="Nelson W.C."/>
            <person name="Read T.D."/>
            <person name="Eisen J.A."/>
            <person name="Seshadri R."/>
            <person name="Ward N."/>
            <person name="Methe B."/>
            <person name="Clayton R.A."/>
            <person name="Meyer T."/>
            <person name="Tsapin A."/>
            <person name="Scott J."/>
            <person name="Beanan M."/>
            <person name="Brinkac L."/>
            <person name="Daugherty S."/>
            <person name="DeBoy R.T."/>
            <person name="Dodson R.J."/>
            <person name="Durkin A.S."/>
            <person name="Haft D.H."/>
            <person name="Kolonay J.F."/>
            <person name="Madupu R."/>
            <person name="Peterson J.D."/>
            <person name="Umayam L.A."/>
            <person name="White O."/>
            <person name="Wolf A.M."/>
            <person name="Vamathevan J."/>
            <person name="Weidman J."/>
            <person name="Impraim M."/>
            <person name="Lee K."/>
            <person name="Berry K."/>
            <person name="Lee C."/>
            <person name="Mueller J."/>
            <person name="Khouri H."/>
            <person name="Gill J."/>
            <person name="Utterback T.R."/>
            <person name="McDonald L.A."/>
            <person name="Feldblyum T.V."/>
            <person name="Smith H.O."/>
            <person name="Venter J.C."/>
            <person name="Nealson K.H."/>
            <person name="Fraser C.M."/>
        </authorList>
    </citation>
    <scope>NUCLEOTIDE SEQUENCE [LARGE SCALE GENOMIC DNA]</scope>
    <source>
        <strain evidence="7">ATCC 700550 / JCM 31522 / CIP 106686 / LMG 19005 / NCIMB 14063 / MR-1</strain>
    </source>
</reference>
<dbReference type="PANTHER" id="PTHR30408">
    <property type="entry name" value="TYPE-1 RESTRICTION ENZYME ECOKI SPECIFICITY PROTEIN"/>
    <property type="match status" value="1"/>
</dbReference>
<dbReference type="InterPro" id="IPR000055">
    <property type="entry name" value="Restrct_endonuc_typeI_TRD"/>
</dbReference>
<dbReference type="HOGENOM" id="CLU_021095_1_2_6"/>
<feature type="domain" description="Type I restriction modification DNA specificity" evidence="5">
    <location>
        <begin position="234"/>
        <end position="414"/>
    </location>
</feature>
<dbReference type="GO" id="GO:0003677">
    <property type="term" value="F:DNA binding"/>
    <property type="evidence" value="ECO:0007669"/>
    <property type="project" value="UniProtKB-KW"/>
</dbReference>
<dbReference type="EC" id="3.1.21.3" evidence="6"/>
<reference evidence="6 7" key="4">
    <citation type="journal article" date="2011" name="BMC Genomics">
        <title>Genome-wide protein localization prediction strategies for gram negative bacteria.</title>
        <authorList>
            <person name="Romine M.F."/>
        </authorList>
    </citation>
    <scope>NUCLEOTIDE SEQUENCE [LARGE SCALE GENOMIC DNA]</scope>
    <source>
        <strain evidence="7">ATCC 700550 / JCM 31522 / CIP 106686 / LMG 19005 / NCIMB 14063 / MR-1</strain>
    </source>
</reference>
<evidence type="ECO:0000256" key="3">
    <source>
        <dbReference type="ARBA" id="ARBA00023125"/>
    </source>
</evidence>
<feature type="domain" description="Type I restriction modification DNA specificity" evidence="5">
    <location>
        <begin position="15"/>
        <end position="195"/>
    </location>
</feature>
<dbReference type="SUPFAM" id="SSF116734">
    <property type="entry name" value="DNA methylase specificity domain"/>
    <property type="match status" value="2"/>
</dbReference>
<evidence type="ECO:0000313" key="6">
    <source>
        <dbReference type="EMBL" id="AAN53465.1"/>
    </source>
</evidence>
<dbReference type="PhylomeDB" id="Q8EJT0"/>
<dbReference type="PATRIC" id="fig|211586.12.peg.373"/>
<evidence type="ECO:0000256" key="4">
    <source>
        <dbReference type="SAM" id="Coils"/>
    </source>
</evidence>
<sequence length="439" mass="49589">MSHSILSPFGKIPNDWEYQIIIDNVEFLTGPAFDSSLFNTESRGARLVRGINLTQGSTRWGEDKTKYWDVELNNLKKYQLAINDILIGMDGSLVGKNYAYLKQSDLPALLVQRVARLRAKSNLHSKYLYYMYATDFWLDYVEVVKTNSGIPHISNGDIKNFRFPFPPLPEQQKIAAILTSVDEVIEKTQAQIDKLKDLKSGMMQELLTKGVGIKQGDKYVPHIEFKDSPVGKIPKSWEVKPLNSVVLKIIDCEHKTAPYVDKSEYLVVRTSNVRHGELVLDDMKYTHADGYAEWTNRAIPSLGDVLFTREAPAGESCLVPENTKVCMGQRMVLLRPDANVIFSNFFSLFLTSEAASCAIYERSIGTTVSRINIEDIKRIPCIVPPLSEQQEISKAIQSVQNSILNKQEKLQSLKNLKKALMQDLLTGKVRVKVDNDLVV</sequence>
<dbReference type="Gene3D" id="3.90.220.20">
    <property type="entry name" value="DNA methylase specificity domains"/>
    <property type="match status" value="2"/>
</dbReference>
<dbReference type="BioCyc" id="SONE211586:G1GMP-366-MONOMER"/>
<keyword evidence="3" id="KW-0238">DNA-binding</keyword>
<feature type="coiled-coil region" evidence="4">
    <location>
        <begin position="396"/>
        <end position="423"/>
    </location>
</feature>
<dbReference type="Pfam" id="PF01420">
    <property type="entry name" value="Methylase_S"/>
    <property type="match status" value="2"/>
</dbReference>